<proteinExistence type="predicted"/>
<dbReference type="Gene3D" id="3.40.50.1820">
    <property type="entry name" value="alpha/beta hydrolase"/>
    <property type="match status" value="1"/>
</dbReference>
<gene>
    <name evidence="1" type="ORF">B5808_13300</name>
</gene>
<dbReference type="InterPro" id="IPR029058">
    <property type="entry name" value="AB_hydrolase_fold"/>
</dbReference>
<dbReference type="EMBL" id="CP020715">
    <property type="protein sequence ID" value="ARJ06087.1"/>
    <property type="molecule type" value="Genomic_DNA"/>
</dbReference>
<sequence>MLLPGFGSTVATDFALLGPMLGRSRRVIGLDPDAVPEGGLPAPAHLVGYGAGAAAALRLATGGADRPASVTLIAPVLSPGAAEAALLSAPFRLMRPEAAEPAIDRDRAAMELAAIDGAELVARAADTAAPMLVIRCTDDALAGPDDALRLVEAAPDARLASVDSGHGVFVERPAEVLALLARFLDVPHAHPAGSSYRAAAA</sequence>
<dbReference type="SUPFAM" id="SSF53474">
    <property type="entry name" value="alpha/beta-Hydrolases"/>
    <property type="match status" value="1"/>
</dbReference>
<keyword evidence="2" id="KW-1185">Reference proteome</keyword>
<evidence type="ECO:0000313" key="1">
    <source>
        <dbReference type="EMBL" id="ARJ06087.1"/>
    </source>
</evidence>
<protein>
    <recommendedName>
        <fullName evidence="3">AB hydrolase-1 domain-containing protein</fullName>
    </recommendedName>
</protein>
<dbReference type="AlphaFoldDB" id="A0A1X9LLU7"/>
<name>A0A1X9LLU7_9MICO</name>
<dbReference type="KEGG" id="cphy:B5808_13300"/>
<reference evidence="1 2" key="1">
    <citation type="submission" date="2017-04" db="EMBL/GenBank/DDBJ databases">
        <authorList>
            <person name="Afonso C.L."/>
            <person name="Miller P.J."/>
            <person name="Scott M.A."/>
            <person name="Spackman E."/>
            <person name="Goraichik I."/>
            <person name="Dimitrov K.M."/>
            <person name="Suarez D.L."/>
            <person name="Swayne D.E."/>
        </authorList>
    </citation>
    <scope>NUCLEOTIDE SEQUENCE [LARGE SCALE GENOMIC DNA]</scope>
    <source>
        <strain evidence="2">XA(T)</strain>
    </source>
</reference>
<evidence type="ECO:0008006" key="3">
    <source>
        <dbReference type="Google" id="ProtNLM"/>
    </source>
</evidence>
<evidence type="ECO:0000313" key="2">
    <source>
        <dbReference type="Proteomes" id="UP000192775"/>
    </source>
</evidence>
<organism evidence="1 2">
    <name type="scientific">Cnuibacter physcomitrellae</name>
    <dbReference type="NCBI Taxonomy" id="1619308"/>
    <lineage>
        <taxon>Bacteria</taxon>
        <taxon>Bacillati</taxon>
        <taxon>Actinomycetota</taxon>
        <taxon>Actinomycetes</taxon>
        <taxon>Micrococcales</taxon>
        <taxon>Microbacteriaceae</taxon>
        <taxon>Cnuibacter</taxon>
    </lineage>
</organism>
<accession>A0A1X9LLU7</accession>
<dbReference type="Proteomes" id="UP000192775">
    <property type="component" value="Chromosome"/>
</dbReference>
<dbReference type="STRING" id="1619308.B5808_13300"/>